<keyword evidence="4" id="KW-0611">Plant defense</keyword>
<accession>A0AAN7HSJ8</accession>
<feature type="domain" description="Disease resistance protein At4g27190-like leucine-rich repeats" evidence="7">
    <location>
        <begin position="684"/>
        <end position="803"/>
    </location>
</feature>
<dbReference type="FunFam" id="1.10.10.10:FF:000322">
    <property type="entry name" value="Probable disease resistance protein At1g63360"/>
    <property type="match status" value="1"/>
</dbReference>
<dbReference type="Pfam" id="PF00931">
    <property type="entry name" value="NB-ARC"/>
    <property type="match status" value="1"/>
</dbReference>
<keyword evidence="3" id="KW-0547">Nucleotide-binding</keyword>
<evidence type="ECO:0000313" key="9">
    <source>
        <dbReference type="EMBL" id="KAK4549593.1"/>
    </source>
</evidence>
<dbReference type="PANTHER" id="PTHR33463">
    <property type="entry name" value="NB-ARC DOMAIN-CONTAINING PROTEIN-RELATED"/>
    <property type="match status" value="1"/>
</dbReference>
<evidence type="ECO:0000256" key="5">
    <source>
        <dbReference type="ARBA" id="ARBA00022840"/>
    </source>
</evidence>
<feature type="domain" description="NB-ARC" evidence="6">
    <location>
        <begin position="102"/>
        <end position="238"/>
    </location>
</feature>
<name>A0AAN7HSJ8_QUERU</name>
<reference evidence="9 10" key="1">
    <citation type="journal article" date="2023" name="G3 (Bethesda)">
        <title>A haplotype-resolved chromosome-scale genome for Quercus rubra L. provides insights into the genetics of adaptive traits for red oak species.</title>
        <authorList>
            <person name="Kapoor B."/>
            <person name="Jenkins J."/>
            <person name="Schmutz J."/>
            <person name="Zhebentyayeva T."/>
            <person name="Kuelheim C."/>
            <person name="Coggeshall M."/>
            <person name="Heim C."/>
            <person name="Lasky J.R."/>
            <person name="Leites L."/>
            <person name="Islam-Faridi N."/>
            <person name="Romero-Severson J."/>
            <person name="DeLeo V.L."/>
            <person name="Lucas S.M."/>
            <person name="Lazic D."/>
            <person name="Gailing O."/>
            <person name="Carlson J."/>
            <person name="Staton M."/>
        </authorList>
    </citation>
    <scope>NUCLEOTIDE SEQUENCE [LARGE SCALE GENOMIC DNA]</scope>
    <source>
        <strain evidence="9">Pseudo-F2</strain>
    </source>
</reference>
<dbReference type="InterPro" id="IPR042197">
    <property type="entry name" value="Apaf_helical"/>
</dbReference>
<dbReference type="InterPro" id="IPR050905">
    <property type="entry name" value="Plant_NBS-LRR"/>
</dbReference>
<keyword evidence="2" id="KW-0677">Repeat</keyword>
<evidence type="ECO:0000256" key="3">
    <source>
        <dbReference type="ARBA" id="ARBA00022741"/>
    </source>
</evidence>
<organism evidence="9 10">
    <name type="scientific">Quercus rubra</name>
    <name type="common">Northern red oak</name>
    <name type="synonym">Quercus borealis</name>
    <dbReference type="NCBI Taxonomy" id="3512"/>
    <lineage>
        <taxon>Eukaryota</taxon>
        <taxon>Viridiplantae</taxon>
        <taxon>Streptophyta</taxon>
        <taxon>Embryophyta</taxon>
        <taxon>Tracheophyta</taxon>
        <taxon>Spermatophyta</taxon>
        <taxon>Magnoliopsida</taxon>
        <taxon>eudicotyledons</taxon>
        <taxon>Gunneridae</taxon>
        <taxon>Pentapetalae</taxon>
        <taxon>rosids</taxon>
        <taxon>fabids</taxon>
        <taxon>Fagales</taxon>
        <taxon>Fagaceae</taxon>
        <taxon>Quercus</taxon>
    </lineage>
</organism>
<dbReference type="InterPro" id="IPR057135">
    <property type="entry name" value="At4g27190-like_LRR"/>
</dbReference>
<evidence type="ECO:0000259" key="6">
    <source>
        <dbReference type="Pfam" id="PF00931"/>
    </source>
</evidence>
<dbReference type="SUPFAM" id="SSF52540">
    <property type="entry name" value="P-loop containing nucleoside triphosphate hydrolases"/>
    <property type="match status" value="1"/>
</dbReference>
<dbReference type="InterPro" id="IPR058922">
    <property type="entry name" value="WHD_DRP"/>
</dbReference>
<comment type="similarity">
    <text evidence="1">Belongs to the disease resistance NB-LRR family.</text>
</comment>
<dbReference type="PANTHER" id="PTHR33463:SF187">
    <property type="entry name" value="AND NB-ARC DOMAIN DISEASE RESISTANCE PROTEIN, PUTATIVE-RELATED"/>
    <property type="match status" value="1"/>
</dbReference>
<evidence type="ECO:0000259" key="8">
    <source>
        <dbReference type="Pfam" id="PF23559"/>
    </source>
</evidence>
<dbReference type="InterPro" id="IPR032675">
    <property type="entry name" value="LRR_dom_sf"/>
</dbReference>
<comment type="caution">
    <text evidence="9">The sequence shown here is derived from an EMBL/GenBank/DDBJ whole genome shotgun (WGS) entry which is preliminary data.</text>
</comment>
<feature type="domain" description="Disease resistance protein winged helix" evidence="8">
    <location>
        <begin position="332"/>
        <end position="394"/>
    </location>
</feature>
<dbReference type="EMBL" id="JAXUIC010000186">
    <property type="protein sequence ID" value="KAK4549593.1"/>
    <property type="molecule type" value="Genomic_DNA"/>
</dbReference>
<evidence type="ECO:0000259" key="7">
    <source>
        <dbReference type="Pfam" id="PF23247"/>
    </source>
</evidence>
<dbReference type="Pfam" id="PF23247">
    <property type="entry name" value="LRR_RPS2"/>
    <property type="match status" value="1"/>
</dbReference>
<evidence type="ECO:0000256" key="1">
    <source>
        <dbReference type="ARBA" id="ARBA00008894"/>
    </source>
</evidence>
<dbReference type="GO" id="GO:0043531">
    <property type="term" value="F:ADP binding"/>
    <property type="evidence" value="ECO:0007669"/>
    <property type="project" value="InterPro"/>
</dbReference>
<dbReference type="InterPro" id="IPR002182">
    <property type="entry name" value="NB-ARC"/>
</dbReference>
<dbReference type="Gene3D" id="1.10.8.430">
    <property type="entry name" value="Helical domain of apoptotic protease-activating factors"/>
    <property type="match status" value="1"/>
</dbReference>
<dbReference type="Gene3D" id="3.80.10.10">
    <property type="entry name" value="Ribonuclease Inhibitor"/>
    <property type="match status" value="2"/>
</dbReference>
<evidence type="ECO:0000256" key="2">
    <source>
        <dbReference type="ARBA" id="ARBA00022737"/>
    </source>
</evidence>
<keyword evidence="10" id="KW-1185">Reference proteome</keyword>
<dbReference type="InterPro" id="IPR027417">
    <property type="entry name" value="P-loop_NTPase"/>
</dbReference>
<dbReference type="GO" id="GO:0006952">
    <property type="term" value="P:defense response"/>
    <property type="evidence" value="ECO:0007669"/>
    <property type="project" value="UniProtKB-KW"/>
</dbReference>
<dbReference type="AlphaFoldDB" id="A0AAN7HSJ8"/>
<evidence type="ECO:0000313" key="10">
    <source>
        <dbReference type="Proteomes" id="UP001324115"/>
    </source>
</evidence>
<dbReference type="Proteomes" id="UP001324115">
    <property type="component" value="Unassembled WGS sequence"/>
</dbReference>
<dbReference type="Gene3D" id="3.40.50.300">
    <property type="entry name" value="P-loop containing nucleotide triphosphate hydrolases"/>
    <property type="match status" value="1"/>
</dbReference>
<gene>
    <name evidence="9" type="ORF">RGQ29_032744</name>
</gene>
<dbReference type="SUPFAM" id="SSF52058">
    <property type="entry name" value="L domain-like"/>
    <property type="match status" value="1"/>
</dbReference>
<dbReference type="GO" id="GO:0005524">
    <property type="term" value="F:ATP binding"/>
    <property type="evidence" value="ECO:0007669"/>
    <property type="project" value="UniProtKB-KW"/>
</dbReference>
<protein>
    <recommendedName>
        <fullName evidence="11">NB-ARC domain-containing protein</fullName>
    </recommendedName>
</protein>
<evidence type="ECO:0008006" key="11">
    <source>
        <dbReference type="Google" id="ProtNLM"/>
    </source>
</evidence>
<proteinExistence type="inferred from homology"/>
<sequence length="849" mass="95981">MREQLLPGKTPVKEVEVWLQNVEKMNDEIEAIEREAVEGKCFSHAHVGKLAFKKIREVEELYQRGVFSDSLVIDPPPSNGEIMSTPTLIGESTAERVKEAIGACVLDDDVRKIGLYGMGGIGKSTVMEHINNCLLKEKNKFDNVIWVTVSKSLNVIQLQHDIARTLDLDLPKVEDVRERANSVMWEAFALDKVGIPEPTSANGCKLLLTTRDLAVCRGMNCKDIKMELLSKEEAHKLYLDQMGYDVFNIPYLKPIAKEVLERCAQLPLAIVTIAASFKPLRQDFEWSDALEKLKTSVMRSNNREKQVLETLTFSYECLEDEEPKQCLLHCALYPEDFEINKQELIEHLIDDGIIERMKNRQAGYSILSKMENACLLEGGNDNFVRMHDLVRDMVLQVASPEFMVEGQLGLEDFSDEGKWREDLVKASLRYNNISTIPCNVSPRCPNLSTLLLRCNPSLKAVPDSFFEHLHGLKIFALSTIRLRGCEGLIHVSSLAKLTTMRKLDLGLTLIEEVPHGLEMLVNLTYLNLNALIVKGEEIASLKKLETFGGHFYDLYEFNTYIRSLEKRQLACYEIEVGMSIMDDCLSEDVSNGKSVRLNDCNLRKGEESFVLPKDLQLLGIGSYYERRSLSDGIVLDNCEGIEHVLSFSSSSSTSSSCTISLQTLEALALSSLNNLQVLFRKEEVASAQFPPDIFSCLKIFVIGNCSRKKKLLLAGLLLHLHNLEEIEVRNCGQLEEIIAEVFDEFEGEEKEGMVTTKITLPRLRTLELRDLPELKTICSSRKVIVCDSLERVEIIECQKLKRLPHSLPLLNGQLSPPLSLKKIKADKEWWESLDCQDTKNDLLTSRTLT</sequence>
<keyword evidence="5" id="KW-0067">ATP-binding</keyword>
<dbReference type="Pfam" id="PF23559">
    <property type="entry name" value="WHD_DRP"/>
    <property type="match status" value="1"/>
</dbReference>
<evidence type="ECO:0000256" key="4">
    <source>
        <dbReference type="ARBA" id="ARBA00022821"/>
    </source>
</evidence>
<dbReference type="PRINTS" id="PR00364">
    <property type="entry name" value="DISEASERSIST"/>
</dbReference>